<keyword evidence="1" id="KW-0812">Transmembrane</keyword>
<evidence type="ECO:0000256" key="1">
    <source>
        <dbReference type="SAM" id="Phobius"/>
    </source>
</evidence>
<comment type="caution">
    <text evidence="2">The sequence shown here is derived from an EMBL/GenBank/DDBJ whole genome shotgun (WGS) entry which is preliminary data.</text>
</comment>
<keyword evidence="1" id="KW-1133">Transmembrane helix</keyword>
<evidence type="ECO:0000313" key="2">
    <source>
        <dbReference type="EMBL" id="GBP75867.1"/>
    </source>
</evidence>
<name>A0A4C1YNA0_EUMVA</name>
<accession>A0A4C1YNA0</accession>
<keyword evidence="3" id="KW-1185">Reference proteome</keyword>
<organism evidence="2 3">
    <name type="scientific">Eumeta variegata</name>
    <name type="common">Bagworm moth</name>
    <name type="synonym">Eumeta japonica</name>
    <dbReference type="NCBI Taxonomy" id="151549"/>
    <lineage>
        <taxon>Eukaryota</taxon>
        <taxon>Metazoa</taxon>
        <taxon>Ecdysozoa</taxon>
        <taxon>Arthropoda</taxon>
        <taxon>Hexapoda</taxon>
        <taxon>Insecta</taxon>
        <taxon>Pterygota</taxon>
        <taxon>Neoptera</taxon>
        <taxon>Endopterygota</taxon>
        <taxon>Lepidoptera</taxon>
        <taxon>Glossata</taxon>
        <taxon>Ditrysia</taxon>
        <taxon>Tineoidea</taxon>
        <taxon>Psychidae</taxon>
        <taxon>Oiketicinae</taxon>
        <taxon>Eumeta</taxon>
    </lineage>
</organism>
<feature type="transmembrane region" description="Helical" evidence="1">
    <location>
        <begin position="84"/>
        <end position="103"/>
    </location>
</feature>
<sequence>MGASTRLDGGAARPPPAARARRQITLIVCIRLCTITGFRSPLEVSRVTTSSANNDRCPQRRSLAAKLDQKRNRLFVGIMKRESWRVIFTPLIASFFGTISRFIRRNKMLRPLCLSGDAPPARVSL</sequence>
<protein>
    <submittedName>
        <fullName evidence="2">Uncharacterized protein</fullName>
    </submittedName>
</protein>
<dbReference type="Proteomes" id="UP000299102">
    <property type="component" value="Unassembled WGS sequence"/>
</dbReference>
<proteinExistence type="predicted"/>
<evidence type="ECO:0000313" key="3">
    <source>
        <dbReference type="Proteomes" id="UP000299102"/>
    </source>
</evidence>
<gene>
    <name evidence="2" type="ORF">EVAR_32014_1</name>
</gene>
<dbReference type="EMBL" id="BGZK01001265">
    <property type="protein sequence ID" value="GBP75867.1"/>
    <property type="molecule type" value="Genomic_DNA"/>
</dbReference>
<keyword evidence="1" id="KW-0472">Membrane</keyword>
<dbReference type="AlphaFoldDB" id="A0A4C1YNA0"/>
<reference evidence="2 3" key="1">
    <citation type="journal article" date="2019" name="Commun. Biol.">
        <title>The bagworm genome reveals a unique fibroin gene that provides high tensile strength.</title>
        <authorList>
            <person name="Kono N."/>
            <person name="Nakamura H."/>
            <person name="Ohtoshi R."/>
            <person name="Tomita M."/>
            <person name="Numata K."/>
            <person name="Arakawa K."/>
        </authorList>
    </citation>
    <scope>NUCLEOTIDE SEQUENCE [LARGE SCALE GENOMIC DNA]</scope>
</reference>